<evidence type="ECO:0000313" key="1">
    <source>
        <dbReference type="EMBL" id="GIJ12373.1"/>
    </source>
</evidence>
<keyword evidence="2" id="KW-1185">Reference proteome</keyword>
<evidence type="ECO:0000313" key="2">
    <source>
        <dbReference type="Proteomes" id="UP000647017"/>
    </source>
</evidence>
<protein>
    <recommendedName>
        <fullName evidence="3">Nucleotidyltransferase domain-containing protein</fullName>
    </recommendedName>
</protein>
<proteinExistence type="predicted"/>
<evidence type="ECO:0008006" key="3">
    <source>
        <dbReference type="Google" id="ProtNLM"/>
    </source>
</evidence>
<organism evidence="1 2">
    <name type="scientific">Micromonospora andamanensis</name>
    <dbReference type="NCBI Taxonomy" id="1287068"/>
    <lineage>
        <taxon>Bacteria</taxon>
        <taxon>Bacillati</taxon>
        <taxon>Actinomycetota</taxon>
        <taxon>Actinomycetes</taxon>
        <taxon>Micromonosporales</taxon>
        <taxon>Micromonosporaceae</taxon>
        <taxon>Micromonospora</taxon>
    </lineage>
</organism>
<dbReference type="RefSeq" id="WP_239099353.1">
    <property type="nucleotide sequence ID" value="NZ_BOOZ01000050.1"/>
</dbReference>
<sequence>MSWSTPDPLRRYLADLVSVADEVLGAELCGAYAAGSVGLAAYQPGRSDVDVALICAAPLGHGVAEELVARLRHEALPCPARGLELVVYRREVARSGTPEPGFEVELNTGARMDFRVSYGPAQRPSADGLFWYGLDRSILHQSGQALLGPPAADAFADLAHDDLRRLILDALRWWLARPAPAGEVPAPGAEDAVLGACRSWVRLRTGVWLPKVAAGRRLLDEAGPLADTGTIELVELSIAARDGGPPPTGAAARAFQRRILADLADTPAFGAESDKHPPR</sequence>
<dbReference type="EMBL" id="BOOZ01000050">
    <property type="protein sequence ID" value="GIJ12373.1"/>
    <property type="molecule type" value="Genomic_DNA"/>
</dbReference>
<reference evidence="1 2" key="1">
    <citation type="submission" date="2021-01" db="EMBL/GenBank/DDBJ databases">
        <title>Whole genome shotgun sequence of Verrucosispora andamanensis NBRC 109075.</title>
        <authorList>
            <person name="Komaki H."/>
            <person name="Tamura T."/>
        </authorList>
    </citation>
    <scope>NUCLEOTIDE SEQUENCE [LARGE SCALE GENOMIC DNA]</scope>
    <source>
        <strain evidence="1 2">NBRC 109075</strain>
    </source>
</reference>
<comment type="caution">
    <text evidence="1">The sequence shown here is derived from an EMBL/GenBank/DDBJ whole genome shotgun (WGS) entry which is preliminary data.</text>
</comment>
<dbReference type="Proteomes" id="UP000647017">
    <property type="component" value="Unassembled WGS sequence"/>
</dbReference>
<name>A0ABQ4I3B2_9ACTN</name>
<gene>
    <name evidence="1" type="ORF">Van01_55870</name>
</gene>
<accession>A0ABQ4I3B2</accession>